<name>A0A645HG06_9ZZZZ</name>
<organism evidence="1">
    <name type="scientific">bioreactor metagenome</name>
    <dbReference type="NCBI Taxonomy" id="1076179"/>
    <lineage>
        <taxon>unclassified sequences</taxon>
        <taxon>metagenomes</taxon>
        <taxon>ecological metagenomes</taxon>
    </lineage>
</organism>
<gene>
    <name evidence="1" type="ORF">SDC9_185489</name>
</gene>
<evidence type="ECO:0000313" key="1">
    <source>
        <dbReference type="EMBL" id="MPN37968.1"/>
    </source>
</evidence>
<reference evidence="1" key="1">
    <citation type="submission" date="2019-08" db="EMBL/GenBank/DDBJ databases">
        <authorList>
            <person name="Kucharzyk K."/>
            <person name="Murdoch R.W."/>
            <person name="Higgins S."/>
            <person name="Loffler F."/>
        </authorList>
    </citation>
    <scope>NUCLEOTIDE SEQUENCE</scope>
</reference>
<protein>
    <submittedName>
        <fullName evidence="1">Uncharacterized protein</fullName>
    </submittedName>
</protein>
<proteinExistence type="predicted"/>
<sequence length="89" mass="9612">MEAKPSFKAEVPKYEINTLVAVLSLMVIIKLQSVLISTSTSPVKEFNAPQLGILSSSLIKSFEFKSTCPILANLNISIRIGSFITLAGI</sequence>
<accession>A0A645HG06</accession>
<dbReference type="EMBL" id="VSSQ01092916">
    <property type="protein sequence ID" value="MPN37968.1"/>
    <property type="molecule type" value="Genomic_DNA"/>
</dbReference>
<dbReference type="AlphaFoldDB" id="A0A645HG06"/>
<comment type="caution">
    <text evidence="1">The sequence shown here is derived from an EMBL/GenBank/DDBJ whole genome shotgun (WGS) entry which is preliminary data.</text>
</comment>